<dbReference type="Pfam" id="PF08044">
    <property type="entry name" value="DUF1707"/>
    <property type="match status" value="1"/>
</dbReference>
<gene>
    <name evidence="4" type="ORF">SAMN05216251_105178</name>
</gene>
<keyword evidence="5" id="KW-1185">Reference proteome</keyword>
<evidence type="ECO:0008006" key="6">
    <source>
        <dbReference type="Google" id="ProtNLM"/>
    </source>
</evidence>
<feature type="domain" description="DUF4190" evidence="3">
    <location>
        <begin position="84"/>
        <end position="144"/>
    </location>
</feature>
<dbReference type="InterPro" id="IPR012551">
    <property type="entry name" value="DUF1707_SHOCT-like"/>
</dbReference>
<proteinExistence type="predicted"/>
<name>A0A1I2DCI9_9ACTN</name>
<keyword evidence="1" id="KW-0812">Transmembrane</keyword>
<feature type="transmembrane region" description="Helical" evidence="1">
    <location>
        <begin position="129"/>
        <end position="150"/>
    </location>
</feature>
<protein>
    <recommendedName>
        <fullName evidence="6">DUF4190 domain-containing protein</fullName>
    </recommendedName>
</protein>
<evidence type="ECO:0000313" key="5">
    <source>
        <dbReference type="Proteomes" id="UP000199323"/>
    </source>
</evidence>
<evidence type="ECO:0000313" key="4">
    <source>
        <dbReference type="EMBL" id="SFE78131.1"/>
    </source>
</evidence>
<evidence type="ECO:0000259" key="2">
    <source>
        <dbReference type="Pfam" id="PF08044"/>
    </source>
</evidence>
<dbReference type="Proteomes" id="UP000199323">
    <property type="component" value="Unassembled WGS sequence"/>
</dbReference>
<sequence>MNVLKDAFTEGRLRQGEYEERIGRAYAARTYSELDELTADIPRSGPAQPYPVPATFKPLPRPMPPYPQPYPYGYPPPPKTNGAAIGALVCSLVGSFSFGLGSAGAIALGHVAKKQIKERGDQGDGMATAGLVIGYLGLAFWILVWVLSAVGS</sequence>
<dbReference type="STRING" id="380248.SAMN05216251_105178"/>
<dbReference type="Pfam" id="PF13828">
    <property type="entry name" value="DUF4190"/>
    <property type="match status" value="1"/>
</dbReference>
<reference evidence="4 5" key="1">
    <citation type="submission" date="2016-10" db="EMBL/GenBank/DDBJ databases">
        <authorList>
            <person name="de Groot N.N."/>
        </authorList>
    </citation>
    <scope>NUCLEOTIDE SEQUENCE [LARGE SCALE GENOMIC DNA]</scope>
    <source>
        <strain evidence="4 5">CGMCC 4.3510</strain>
    </source>
</reference>
<evidence type="ECO:0000256" key="1">
    <source>
        <dbReference type="SAM" id="Phobius"/>
    </source>
</evidence>
<feature type="domain" description="DUF1707" evidence="2">
    <location>
        <begin position="2"/>
        <end position="42"/>
    </location>
</feature>
<keyword evidence="1" id="KW-0472">Membrane</keyword>
<accession>A0A1I2DCI9</accession>
<organism evidence="4 5">
    <name type="scientific">Actinacidiphila alni</name>
    <dbReference type="NCBI Taxonomy" id="380248"/>
    <lineage>
        <taxon>Bacteria</taxon>
        <taxon>Bacillati</taxon>
        <taxon>Actinomycetota</taxon>
        <taxon>Actinomycetes</taxon>
        <taxon>Kitasatosporales</taxon>
        <taxon>Streptomycetaceae</taxon>
        <taxon>Actinacidiphila</taxon>
    </lineage>
</organism>
<dbReference type="EMBL" id="FONG01000005">
    <property type="protein sequence ID" value="SFE78131.1"/>
    <property type="molecule type" value="Genomic_DNA"/>
</dbReference>
<evidence type="ECO:0000259" key="3">
    <source>
        <dbReference type="Pfam" id="PF13828"/>
    </source>
</evidence>
<feature type="transmembrane region" description="Helical" evidence="1">
    <location>
        <begin position="83"/>
        <end position="108"/>
    </location>
</feature>
<keyword evidence="1" id="KW-1133">Transmembrane helix</keyword>
<dbReference type="AlphaFoldDB" id="A0A1I2DCI9"/>
<dbReference type="InterPro" id="IPR025241">
    <property type="entry name" value="DUF4190"/>
</dbReference>